<sequence>MEKNSQCSLPILHQRKAERNLPYCPTLCRVSDKQFEEKRFGGTSPN</sequence>
<evidence type="ECO:0000313" key="1">
    <source>
        <dbReference type="EMBL" id="JAH09219.1"/>
    </source>
</evidence>
<dbReference type="AlphaFoldDB" id="A0A0E9PXI3"/>
<name>A0A0E9PXI3_ANGAN</name>
<proteinExistence type="predicted"/>
<accession>A0A0E9PXI3</accession>
<reference evidence="1" key="2">
    <citation type="journal article" date="2015" name="Fish Shellfish Immunol.">
        <title>Early steps in the European eel (Anguilla anguilla)-Vibrio vulnificus interaction in the gills: Role of the RtxA13 toxin.</title>
        <authorList>
            <person name="Callol A."/>
            <person name="Pajuelo D."/>
            <person name="Ebbesson L."/>
            <person name="Teles M."/>
            <person name="MacKenzie S."/>
            <person name="Amaro C."/>
        </authorList>
    </citation>
    <scope>NUCLEOTIDE SEQUENCE</scope>
</reference>
<protein>
    <submittedName>
        <fullName evidence="1">Uncharacterized protein</fullName>
    </submittedName>
</protein>
<organism evidence="1">
    <name type="scientific">Anguilla anguilla</name>
    <name type="common">European freshwater eel</name>
    <name type="synonym">Muraena anguilla</name>
    <dbReference type="NCBI Taxonomy" id="7936"/>
    <lineage>
        <taxon>Eukaryota</taxon>
        <taxon>Metazoa</taxon>
        <taxon>Chordata</taxon>
        <taxon>Craniata</taxon>
        <taxon>Vertebrata</taxon>
        <taxon>Euteleostomi</taxon>
        <taxon>Actinopterygii</taxon>
        <taxon>Neopterygii</taxon>
        <taxon>Teleostei</taxon>
        <taxon>Anguilliformes</taxon>
        <taxon>Anguillidae</taxon>
        <taxon>Anguilla</taxon>
    </lineage>
</organism>
<reference evidence="1" key="1">
    <citation type="submission" date="2014-11" db="EMBL/GenBank/DDBJ databases">
        <authorList>
            <person name="Amaro Gonzalez C."/>
        </authorList>
    </citation>
    <scope>NUCLEOTIDE SEQUENCE</scope>
</reference>
<dbReference type="EMBL" id="GBXM01099358">
    <property type="protein sequence ID" value="JAH09219.1"/>
    <property type="molecule type" value="Transcribed_RNA"/>
</dbReference>